<organism evidence="8 9">
    <name type="scientific">Microcaecilia unicolor</name>
    <dbReference type="NCBI Taxonomy" id="1415580"/>
    <lineage>
        <taxon>Eukaryota</taxon>
        <taxon>Metazoa</taxon>
        <taxon>Chordata</taxon>
        <taxon>Craniata</taxon>
        <taxon>Vertebrata</taxon>
        <taxon>Euteleostomi</taxon>
        <taxon>Amphibia</taxon>
        <taxon>Gymnophiona</taxon>
        <taxon>Siphonopidae</taxon>
        <taxon>Microcaecilia</taxon>
    </lineage>
</organism>
<dbReference type="PIRSF" id="PIRSF000102">
    <property type="entry name" value="Lac_mal_DH"/>
    <property type="match status" value="1"/>
</dbReference>
<dbReference type="GO" id="GO:0005737">
    <property type="term" value="C:cytoplasm"/>
    <property type="evidence" value="ECO:0007669"/>
    <property type="project" value="UniProtKB-SubCell"/>
</dbReference>
<protein>
    <submittedName>
        <fullName evidence="9">L-lactate dehydrogenase B chain-like</fullName>
    </submittedName>
</protein>
<dbReference type="GeneID" id="115467947"/>
<keyword evidence="8" id="KW-1185">Reference proteome</keyword>
<feature type="binding site" evidence="4">
    <location>
        <begin position="30"/>
        <end position="35"/>
    </location>
    <ligand>
        <name>NAD(+)</name>
        <dbReference type="ChEBI" id="CHEBI:57540"/>
    </ligand>
</feature>
<gene>
    <name evidence="9" type="primary">LOC115467947</name>
</gene>
<feature type="domain" description="Lactate/malate dehydrogenase C-terminal" evidence="7">
    <location>
        <begin position="173"/>
        <end position="327"/>
    </location>
</feature>
<comment type="subcellular location">
    <subcellularLocation>
        <location evidence="1">Cytoplasm</location>
    </subcellularLocation>
</comment>
<dbReference type="InterPro" id="IPR022383">
    <property type="entry name" value="Lactate/malate_DH_C"/>
</dbReference>
<dbReference type="SUPFAM" id="SSF51735">
    <property type="entry name" value="NAD(P)-binding Rossmann-fold domains"/>
    <property type="match status" value="1"/>
</dbReference>
<dbReference type="Gene3D" id="3.40.50.720">
    <property type="entry name" value="NAD(P)-binding Rossmann-like Domain"/>
    <property type="match status" value="1"/>
</dbReference>
<sequence>MAVFRESLMLDLNPEEVTATRARSKVTLVGIGQVGVACTVSILQANVADEIALVDIREEKLHREAAHLQHGGLFLNAPKILVDKDYSVTANSRLCAVAVGVHLREGESKHTLLERNVEAFKYIIPNLAKYSPDAVLLIVSNPVDILTYVAWKLSGFPKHRVIGTGTSPNSASFRSLLSEKLQINPSNIQGYIIGELGESSVAVWSGTNVAGVSLQDVDPSWDGDQELTRQIQRNIADSAKEAGSLRGETSWALGLSVANLVQAILKNLRTIHCVSTLATGLHGIEDEIFLSLPCILGSCGVCGILKQPLKETETRQLRSSAERLGAINKELRL</sequence>
<evidence type="ECO:0000313" key="8">
    <source>
        <dbReference type="Proteomes" id="UP000515156"/>
    </source>
</evidence>
<keyword evidence="2" id="KW-0963">Cytoplasm</keyword>
<feature type="binding site" evidence="4">
    <location>
        <begin position="139"/>
        <end position="141"/>
    </location>
    <ligand>
        <name>NAD(+)</name>
        <dbReference type="ChEBI" id="CHEBI:57540"/>
    </ligand>
</feature>
<dbReference type="SUPFAM" id="SSF56327">
    <property type="entry name" value="LDH C-terminal domain-like"/>
    <property type="match status" value="1"/>
</dbReference>
<evidence type="ECO:0000256" key="5">
    <source>
        <dbReference type="RuleBase" id="RU003369"/>
    </source>
</evidence>
<dbReference type="OrthoDB" id="5405561at2759"/>
<dbReference type="Gene3D" id="3.90.110.10">
    <property type="entry name" value="Lactate dehydrogenase/glycoside hydrolase, family 4, C-terminal"/>
    <property type="match status" value="1"/>
</dbReference>
<accession>A0A6P7XIK8</accession>
<evidence type="ECO:0000259" key="6">
    <source>
        <dbReference type="Pfam" id="PF00056"/>
    </source>
</evidence>
<dbReference type="PANTHER" id="PTHR43128">
    <property type="entry name" value="L-2-HYDROXYCARBOXYLATE DEHYDROGENASE (NAD(P)(+))"/>
    <property type="match status" value="1"/>
</dbReference>
<dbReference type="RefSeq" id="XP_030055312.1">
    <property type="nucleotide sequence ID" value="XM_030199452.1"/>
</dbReference>
<keyword evidence="5" id="KW-0560">Oxidoreductase</keyword>
<dbReference type="GO" id="GO:0006089">
    <property type="term" value="P:lactate metabolic process"/>
    <property type="evidence" value="ECO:0007669"/>
    <property type="project" value="TreeGrafter"/>
</dbReference>
<dbReference type="PRINTS" id="PR00086">
    <property type="entry name" value="LLDHDRGNASE"/>
</dbReference>
<feature type="binding site" evidence="4">
    <location>
        <position position="55"/>
    </location>
    <ligand>
        <name>NAD(+)</name>
        <dbReference type="ChEBI" id="CHEBI:57540"/>
    </ligand>
</feature>
<evidence type="ECO:0000256" key="1">
    <source>
        <dbReference type="ARBA" id="ARBA00004496"/>
    </source>
</evidence>
<dbReference type="AlphaFoldDB" id="A0A6P7XIK8"/>
<dbReference type="InterPro" id="IPR015955">
    <property type="entry name" value="Lactate_DH/Glyco_Ohase_4_C"/>
</dbReference>
<dbReference type="KEGG" id="muo:115467947"/>
<evidence type="ECO:0000256" key="3">
    <source>
        <dbReference type="ARBA" id="ARBA00023027"/>
    </source>
</evidence>
<dbReference type="Proteomes" id="UP000515156">
    <property type="component" value="Chromosome 4"/>
</dbReference>
<feature type="domain" description="Lactate/malate dehydrogenase N-terminal" evidence="6">
    <location>
        <begin position="25"/>
        <end position="163"/>
    </location>
</feature>
<name>A0A6P7XIK8_9AMPH</name>
<dbReference type="GO" id="GO:0004459">
    <property type="term" value="F:L-lactate dehydrogenase (NAD+) activity"/>
    <property type="evidence" value="ECO:0007669"/>
    <property type="project" value="TreeGrafter"/>
</dbReference>
<dbReference type="CDD" id="cd05293">
    <property type="entry name" value="LDH_1"/>
    <property type="match status" value="1"/>
</dbReference>
<dbReference type="PANTHER" id="PTHR43128:SF2">
    <property type="entry name" value="L-LACTATE DEHYDROGENASE B CHAIN"/>
    <property type="match status" value="1"/>
</dbReference>
<dbReference type="InterPro" id="IPR001236">
    <property type="entry name" value="Lactate/malate_DH_N"/>
</dbReference>
<dbReference type="InterPro" id="IPR036291">
    <property type="entry name" value="NAD(P)-bd_dom_sf"/>
</dbReference>
<dbReference type="Pfam" id="PF00056">
    <property type="entry name" value="Ldh_1_N"/>
    <property type="match status" value="1"/>
</dbReference>
<evidence type="ECO:0000313" key="9">
    <source>
        <dbReference type="RefSeq" id="XP_030055312.1"/>
    </source>
</evidence>
<reference evidence="9" key="1">
    <citation type="submission" date="2025-08" db="UniProtKB">
        <authorList>
            <consortium name="RefSeq"/>
        </authorList>
    </citation>
    <scope>IDENTIFICATION</scope>
</reference>
<comment type="similarity">
    <text evidence="5">Belongs to the LDH/MDH superfamily.</text>
</comment>
<evidence type="ECO:0000256" key="2">
    <source>
        <dbReference type="ARBA" id="ARBA00022490"/>
    </source>
</evidence>
<dbReference type="InterPro" id="IPR001557">
    <property type="entry name" value="L-lactate/malate_DH"/>
</dbReference>
<proteinExistence type="inferred from homology"/>
<feature type="binding site" evidence="4">
    <location>
        <position position="116"/>
    </location>
    <ligand>
        <name>NAD(+)</name>
        <dbReference type="ChEBI" id="CHEBI:57540"/>
    </ligand>
</feature>
<dbReference type="InParanoid" id="A0A6P7XIK8"/>
<evidence type="ECO:0000259" key="7">
    <source>
        <dbReference type="Pfam" id="PF02866"/>
    </source>
</evidence>
<evidence type="ECO:0000256" key="4">
    <source>
        <dbReference type="PIRSR" id="PIRSR000102-3"/>
    </source>
</evidence>
<dbReference type="Pfam" id="PF02866">
    <property type="entry name" value="Ldh_1_C"/>
    <property type="match status" value="1"/>
</dbReference>
<keyword evidence="3 4" id="KW-0520">NAD</keyword>